<dbReference type="EMBL" id="BGPR01018607">
    <property type="protein sequence ID" value="GBN79619.1"/>
    <property type="molecule type" value="Genomic_DNA"/>
</dbReference>
<dbReference type="Proteomes" id="UP000499080">
    <property type="component" value="Unassembled WGS sequence"/>
</dbReference>
<evidence type="ECO:0000313" key="1">
    <source>
        <dbReference type="EMBL" id="GBN79619.1"/>
    </source>
</evidence>
<gene>
    <name evidence="1" type="ORF">AVEN_160626_1</name>
</gene>
<dbReference type="AlphaFoldDB" id="A0A4Y2RWK7"/>
<comment type="caution">
    <text evidence="1">The sequence shown here is derived from an EMBL/GenBank/DDBJ whole genome shotgun (WGS) entry which is preliminary data.</text>
</comment>
<evidence type="ECO:0000313" key="2">
    <source>
        <dbReference type="Proteomes" id="UP000499080"/>
    </source>
</evidence>
<keyword evidence="2" id="KW-1185">Reference proteome</keyword>
<accession>A0A4Y2RWK7</accession>
<organism evidence="1 2">
    <name type="scientific">Araneus ventricosus</name>
    <name type="common">Orbweaver spider</name>
    <name type="synonym">Epeira ventricosa</name>
    <dbReference type="NCBI Taxonomy" id="182803"/>
    <lineage>
        <taxon>Eukaryota</taxon>
        <taxon>Metazoa</taxon>
        <taxon>Ecdysozoa</taxon>
        <taxon>Arthropoda</taxon>
        <taxon>Chelicerata</taxon>
        <taxon>Arachnida</taxon>
        <taxon>Araneae</taxon>
        <taxon>Araneomorphae</taxon>
        <taxon>Entelegynae</taxon>
        <taxon>Araneoidea</taxon>
        <taxon>Araneidae</taxon>
        <taxon>Araneus</taxon>
    </lineage>
</organism>
<reference evidence="1 2" key="1">
    <citation type="journal article" date="2019" name="Sci. Rep.">
        <title>Orb-weaving spider Araneus ventricosus genome elucidates the spidroin gene catalogue.</title>
        <authorList>
            <person name="Kono N."/>
            <person name="Nakamura H."/>
            <person name="Ohtoshi R."/>
            <person name="Moran D.A.P."/>
            <person name="Shinohara A."/>
            <person name="Yoshida Y."/>
            <person name="Fujiwara M."/>
            <person name="Mori M."/>
            <person name="Tomita M."/>
            <person name="Arakawa K."/>
        </authorList>
    </citation>
    <scope>NUCLEOTIDE SEQUENCE [LARGE SCALE GENOMIC DNA]</scope>
</reference>
<name>A0A4Y2RWK7_ARAVE</name>
<sequence length="82" mass="9280">MELRGVLADHFSTQSPNLFRLSERRTKLFNPAWQKSRPCPLSQFSAAVFTSLPEENLVPDKCLEPRLDAKSGLYGGDSRLRT</sequence>
<protein>
    <submittedName>
        <fullName evidence="1">Uncharacterized protein</fullName>
    </submittedName>
</protein>
<proteinExistence type="predicted"/>